<feature type="region of interest" description="Disordered" evidence="1">
    <location>
        <begin position="54"/>
        <end position="110"/>
    </location>
</feature>
<proteinExistence type="predicted"/>
<feature type="domain" description="DUF7601" evidence="4">
    <location>
        <begin position="2447"/>
        <end position="2557"/>
    </location>
</feature>
<keyword evidence="2" id="KW-0812">Transmembrane</keyword>
<evidence type="ECO:0000256" key="1">
    <source>
        <dbReference type="SAM" id="MobiDB-lite"/>
    </source>
</evidence>
<dbReference type="InterPro" id="IPR057687">
    <property type="entry name" value="DUF7927"/>
</dbReference>
<feature type="domain" description="DUF7601" evidence="4">
    <location>
        <begin position="1474"/>
        <end position="1602"/>
    </location>
</feature>
<dbReference type="Gene3D" id="2.60.40.1170">
    <property type="entry name" value="Mu homology domain, subdomain B"/>
    <property type="match status" value="1"/>
</dbReference>
<feature type="domain" description="DUF7601" evidence="4">
    <location>
        <begin position="1730"/>
        <end position="1841"/>
    </location>
</feature>
<dbReference type="Pfam" id="PF24547">
    <property type="entry name" value="DUF7601"/>
    <property type="match status" value="12"/>
</dbReference>
<feature type="region of interest" description="Disordered" evidence="1">
    <location>
        <begin position="2902"/>
        <end position="2938"/>
    </location>
</feature>
<feature type="domain" description="DUF11" evidence="3">
    <location>
        <begin position="4243"/>
        <end position="4347"/>
    </location>
</feature>
<keyword evidence="2" id="KW-0472">Membrane</keyword>
<feature type="domain" description="DUF7601" evidence="4">
    <location>
        <begin position="2563"/>
        <end position="2673"/>
    </location>
</feature>
<dbReference type="PANTHER" id="PTHR34819:SF3">
    <property type="entry name" value="CELL SURFACE PROTEIN"/>
    <property type="match status" value="1"/>
</dbReference>
<evidence type="ECO:0000313" key="6">
    <source>
        <dbReference type="EMBL" id="KXK65364.1"/>
    </source>
</evidence>
<feature type="transmembrane region" description="Helical" evidence="2">
    <location>
        <begin position="4867"/>
        <end position="4889"/>
    </location>
</feature>
<dbReference type="Pfam" id="PF01345">
    <property type="entry name" value="DUF11"/>
    <property type="match status" value="5"/>
</dbReference>
<protein>
    <submittedName>
        <fullName evidence="6">Repeat protein</fullName>
    </submittedName>
</protein>
<dbReference type="InterPro" id="IPR055382">
    <property type="entry name" value="DUF7601"/>
</dbReference>
<dbReference type="Gene3D" id="2.60.40.10">
    <property type="entry name" value="Immunoglobulins"/>
    <property type="match status" value="1"/>
</dbReference>
<organism evidence="6 7">
    <name type="scientific">Christensenella minuta</name>
    <dbReference type="NCBI Taxonomy" id="626937"/>
    <lineage>
        <taxon>Bacteria</taxon>
        <taxon>Bacillati</taxon>
        <taxon>Bacillota</taxon>
        <taxon>Clostridia</taxon>
        <taxon>Christensenellales</taxon>
        <taxon>Christensenellaceae</taxon>
        <taxon>Christensenella</taxon>
    </lineage>
</organism>
<feature type="domain" description="DUF7601" evidence="4">
    <location>
        <begin position="1352"/>
        <end position="1468"/>
    </location>
</feature>
<dbReference type="InterPro" id="IPR001434">
    <property type="entry name" value="OmcB-like_DUF11"/>
</dbReference>
<feature type="compositionally biased region" description="Low complexity" evidence="1">
    <location>
        <begin position="260"/>
        <end position="270"/>
    </location>
</feature>
<feature type="region of interest" description="Disordered" evidence="1">
    <location>
        <begin position="243"/>
        <end position="285"/>
    </location>
</feature>
<feature type="domain" description="DUF7601" evidence="4">
    <location>
        <begin position="2330"/>
        <end position="2442"/>
    </location>
</feature>
<feature type="domain" description="DUF7601" evidence="4">
    <location>
        <begin position="2678"/>
        <end position="2792"/>
    </location>
</feature>
<feature type="transmembrane region" description="Helical" evidence="2">
    <location>
        <begin position="28"/>
        <end position="47"/>
    </location>
</feature>
<evidence type="ECO:0000259" key="3">
    <source>
        <dbReference type="Pfam" id="PF01345"/>
    </source>
</evidence>
<feature type="compositionally biased region" description="Low complexity" evidence="1">
    <location>
        <begin position="87"/>
        <end position="98"/>
    </location>
</feature>
<feature type="compositionally biased region" description="Acidic residues" evidence="1">
    <location>
        <begin position="72"/>
        <end position="86"/>
    </location>
</feature>
<keyword evidence="2" id="KW-1133">Transmembrane helix</keyword>
<keyword evidence="7" id="KW-1185">Reference proteome</keyword>
<sequence length="4909" mass="523759">MNGNWQSKKEEYIQESKKVSTKKRVRNLILLILAVIIAASSVITVFAQTDTGPIPTPVAEESANEASAQDGGEAEQVPDAEEEPAAEEPQSSAQADAEASGETDGTEPAVGSLWIYNTITGETVPEGETAEYTLKVSGEAYAGRQYRLFDVTKDPAEELEGEYYTSPEGKLVMETGRAALFENIADGTGYVLEGSAKEGFSFVVPENNGTLENTAVLALNTEGGVSATGTVTQEGGTAQLELRQNTAEPETEAQQEKSPAAEAPEMNELAEAPEEEPAEGGETENYKFELKWIAYDSLPGTKSDNDLSLEGWNNTTKKTIKAQVTFSNNTDYAVGEVVIRIPQTLLTYRAGTPMNGANCNFTDIGVPLAPGMIAASDFNYTVDPETGDVLLTNCKAIKAGGNNLIQIAWSVDAMGVVDETDFGFAAKLTTKGEERPDSNAITGSIDTSAEVTSAAKVVANGGKVANWSTVQSYAPNLTGQDKPDDFDDYWYVVYQMRYNVNFTQPYNVKLTELPGTGGELVGGYTGRLGSGTSASAQAGWWDLTDDTLTFDYNRLLSTYSSSYRDYLTNSAYSTAYFYAVVRFPKDQYQTGSSVENNFKVELTGVDDGITSTQEKSVTVPIVEWTPPRPTGSLYYTYKSTNGNNDIVPVLKTSMDNGQDFDMSYSNVSTVNNGYSKTNFYTYAYGRKYLNENSIPTPENSKMNVVAEDGRMFANNVALGPEDYYISSWAVSIADLLWIIDESQEMSDYSNFYSPTGNPVKLYVQTGAAPGTWQEAGEIPYENFVQKAADLNGHERYTSKGTIDAMAYVPDSLKAEGIYKVKAEHASDSSHGWSSQVYMYIHTTIRSDSPVFQSLVEDSVATGNRITFQNYSDNYIELNGSQVYSREYNANKYFVPMYTVNGHTKSVSLTNDKTNSQVKANITLTGSQTMRYNYYANSSSYYNTVTFQQLKDAGGATLEQLGWTQKDWVFYDLLPEGYVFDPNVAITATSGYNNTSTRTYFLSNDDVTVTSYDVIEDYKGTGRTMVKVYVHTEFNPNPTYNGEAYYNDGLFFNLSVKLGAYYRYTDYKTANGKENDSAWQPQEGAFLGVGNQYSSSEYVRPDSGANAPSGVGKDDSGTSYFADLNENGDTEEMNTQYAYASSTIDITVATATGITKTVKEAADKFAVYDESARVATGEAYTYRLQVQNTDGGTMKSVVIFDRLERAALDRAGVDDIVFDGTYWQGTLDSVDTTMPRRKGIDPVVYYSTKADAAYDLSDAASGWTTAKPDDMSAVKAVAVDLSKKVDGSEYVFAPLEGTYIALNMKAPDTLTEPTIHAYNNPAWINEFTASTGETKTETTLGNAVTVELFEAAELRVSKQAKGLDLDGVNFTFTLLQNGAPYGPVEYTLYDISDPASPTAVSGTWATDSDGIFTLKHNQMAVFSRMDNKAAYSVTEATMTGNTIVSPEGGAAAGTLDKDNPQNAEFVNDYIGNLAKLRLTKNVTKLSGGADAPTDDTFEFTVKLGKTANTMAPYANQEYRLYRSNGTEITEGGPFATDENGKLTLKAAQYAEFPQVVKGWRYEITETPKADYTITSPSSGTYSGTITTSTALMPTTNVSFTNRYEAYRPLNVEKTVTAAQGYTAPEDDEFTFTVKVRNALYTNQVYKLYDITDPENPAEQIGVYQTDANGRLKLKAGQRAVFSGILAGYAYEVTEEAKADYVTSGAAAKGTVPTDENGATAAFLNHYEPRNTLTVEKKVESVFGLTAPDDTFEFAVTQNGQPLANTAYTLYGADGNAVSGSYQTDAEGKLTLKAGQKAVLMALRGASYEIAETPKADYTTTQTGGKGTVASDDSSKGTFTNKYDPKRDISLTKLVGSAGSLTAPVDDEFTFTVKVDGKTYLYKTYKLYYAENAELGDATDWIEVPGTYTTNERGELKLKANQKAVFADLPVNTTYEFVESAKDGYTSQYLPSGDSAAGTVGMDDVSIYADNTYAPKQGLTVKKVVTGTGAPAEDAFTFTVKVDGAPYAGKEYKLYNADGTEMTDGAPFMTDGAGKLSLKGGQYAVFGGILLNSAYEVTEDAKEDYVQDQTSAGGNISSAGSVAQFANNYEPLRSLTVQKTVTAEEGLTAPDDAFEFTLKVSEEACANKAYKLYGADGNEISGAYQTSADGKFTLKAGQKAVFEGIVAGLKYEVTEAAAADYQTSAADVSGRIAADNSSAAVFTNHYAPRRSLEVGKSVTASTGFTAPSGDKFTFTVKVDGAVYKYKEYRLYDVSDPASPVLIPGSYMTDKGGQLQLEADQKAVFDGIAVSSTYEVTEDAKDNYTSEQTTVDGDISENGGQASFVNNYEPKQGLTVKKTVTGSGAPEGDAFEFTVKVGGSAYANKAYKLYEGGIEQIGVYQTDGEGKLALKANQEAVFTGITVGTPYEVTETPKADYAQTNPEGGAAASGNISASGSTASFTNSYGPKRSLTVKKVVTGENAPADAAFEFTVTVGGSAYANKEYKLYGADGVEVAGSYATDGEGRLRLTAGQYAVFEGIAAGTPYEVEETPNGDYTATQTGGRGTVAADNSSAAVFTNHYAPSREIVVSKTVTGNGAPSGDEFTFTVKVNGAEYANKEYKLYNLTTGVQIPGTYATDDGGQMKLTGNRKAVFSNIPVGSTYEIMEASAEDYVTTPSAGYDGTVTEGGALAAFTNSYEPKRSLEIDKTVTGEGAPEGDTFEFTVKVGGTAYANQAYRLYDKQAGTEITAGGPFATDSEGKLTLAGGQKAVFGNIALGSTFEVTESAKTNYAQESPAGGTVSGSIGTDGANASFVNGYLKANIEAYKTSDKMFDETDRSEVLGKYVQPGDEITYTVHVSNTGAADAQNVTVRDYIPDGTTYRDGSASNGGELKAGASGKEYVNWNIPAIAVGETVEVTFTVTVDEIPEGGTPVTVRNAALHDNGNREPKDPEDPDPGTPTNEVKNPVMVMVKEVSPAGDVREGDILTYTIRLYASESVKGVEISDELPDGLSLVKNSIRYTLAGGRPVSTGCEYLDGVVYWPTVDVPAGESTFVFRAMADKLAEGTDSLEIKNTAVVSTPGTEPRQTTETSSMVNTRRAELHKTAALIEDGSALAENNGTQTAPVETKLLQVVEYRLSVTNTGSKALQSGDIVVTDNFPAGTAYVDGSQADAVFSGASGTSTATSVKEVTGTGVKWTLSGMSAGETATLVFRVTAPETTDDPATQAYELSRVFDNIAHMTDKAMSEKTYTETVTIVDENGNETRRTTADKVYEEKEYEKSSEKTWHEVKEPLVTAVKSSIVASPAPGELIPVVKAGDTIEYQITLGNSGLAAAKNVQVRDYVPAGTTLVDGSITAGGTADAGKTQIDWVIPEIAVDGEATVSFKVTVGGLAESETSGIVTNGALFRVPGPGEENPEDPDRPDESYDKTNEVNHQLTSLVKVSDPMGGNDASSAAEVKQGQLVKYTVQFNAEQPVTELEVTDPVPEGMILVPGSIYYVTPDGTKVPVPDSAYNADTRVITWPKTDVPAGQTAFVFSAAADKLLPGKSYMLYENTAHASMNDGNGNRIDEDTNTITHEVLKGNADITKTAALIVSGTAGAEERGTAEAPVDTKLSQAVEYHLRVSYTGAKGAKSGPLIVTDPIPDGTAYVDGSATGALTTAAADSTATVGAGTLTADGMQWIINGMSPGEEVLLTFRVTAPTTAGERGVYIFENTANLVDEDKKDAVNEDGSAVYGKDEYDKDSETTYHKVTEPKIVVTKTSDKMVGGDPDVQGRLVAPGEEITYTLRAVNSGTADAQNVTLRDYIPEGTTYKDGSASHSGSLKTVNGKQCLNWNLEEVLMGEENAVSVTFTVTVDEFSPEDVPARIVNAALHDNGNETPKDPGDPEDPDKPTNEVNNPTAYYEKTSTPAGGTVDENGSLVNPGQVSEGDIITYNITATAPAGGVKNAVITDTLPDGVSLVAGSVSYQLAGAERVTVDEDTAYAGGVVTWPQVDLPWGTSNFQVQVKVDRLAEGETKKELKNHAVMKQDNPGEEEDVEYPPTKEVTHEVRSRWAEITKTAAVIESESGTAKDEDRGTQAAPVYTERRQTVEYRLTVTNTGADGMKSGDIVVIDPVPKDCSLVEGSITGEIKNAASGSTAAVKSAEMTAGGVRWILNGLSDGEQAYLTFRVNAPETSDDPATEEYELQKTYTNQAAMTDQAMKETTHTETVTVVDKDGNRTQYTAGDNVFAAEEYEVPTEITYHEVKEPKVTMTKSSDPASPAANGLIPVVREGGEITYRLTLVNTGQAAATDVRVADFIPEGTTYVAGSAEATGGTYTAGENRIDWKIAEILAGSENTIELSFKVTVNEVKDSDPGVITNVGYSYVPDPTDPNPPVDPAEETPPVDAYDPSNEVQHQTHTFVKTSDPMGGSGESYAAEVRQGQAITYTMQMSAADKVNDVTVKDTVPQGLAFVPGSIQIISPDGTVTAVADSAYNSTTREITWTAQSVPQGVTGFRFRAVVEKLADGETAKLFLNQAAVTYDPGTGTPVTEESNVVTHKTGTGASAITKTAAVIESGTAQAEDRGTQNAPVKTERGQTIEYRLRVTRIGAASGDLAVTDAIPEGTAFVEGSAAGSIQNAVTGSKAKVTSMAVKQVATPEGQLRNGVEWIVSGLSEGETAYLTFRVTAPKTTDDPATSVYELSKVFENTGMLEDKNNAGLFYEEDTDGHKKGDPVYAGEETTKVTETTYHVVKEPVLEAVKSSDPESGTEVKAGDTITYKVSVSNKGEGAAKNVVIRDAVPDGTALAAGSAQCSVSGITAASTQVGGKDGLLWVIPEIGPGQTVTVSFGVTVNELKQAGTVSIDNVAQVKEPTPGEDPNSPTDDGFKDTNKVTHSQSQTYAGAFPKTGDEGGLPVGMMTLFIVAGAVLAALIAIVVIRRRRQQAVRAYEAYREMRRR</sequence>
<feature type="region of interest" description="Disordered" evidence="1">
    <location>
        <begin position="3377"/>
        <end position="3402"/>
    </location>
</feature>
<dbReference type="Proteomes" id="UP000070366">
    <property type="component" value="Unassembled WGS sequence"/>
</dbReference>
<feature type="domain" description="DUF11" evidence="3">
    <location>
        <begin position="3104"/>
        <end position="3195"/>
    </location>
</feature>
<feature type="domain" description="DUF11" evidence="3">
    <location>
        <begin position="2820"/>
        <end position="2917"/>
    </location>
</feature>
<dbReference type="RefSeq" id="WP_066519590.1">
    <property type="nucleotide sequence ID" value="NZ_CABMOF010000002.1"/>
</dbReference>
<evidence type="ECO:0000313" key="7">
    <source>
        <dbReference type="Proteomes" id="UP000070366"/>
    </source>
</evidence>
<name>A0A136Q439_9FIRM</name>
<feature type="domain" description="DUF7601" evidence="4">
    <location>
        <begin position="2092"/>
        <end position="2204"/>
    </location>
</feature>
<dbReference type="STRING" id="626937.HMPREF3293_01576"/>
<dbReference type="PANTHER" id="PTHR34819">
    <property type="entry name" value="LARGE CYSTEINE-RICH PERIPLASMIC PROTEIN OMCB"/>
    <property type="match status" value="1"/>
</dbReference>
<feature type="domain" description="DUF7601" evidence="4">
    <location>
        <begin position="1976"/>
        <end position="2087"/>
    </location>
</feature>
<dbReference type="PATRIC" id="fig|626937.4.peg.1557"/>
<feature type="domain" description="DUF7927" evidence="5">
    <location>
        <begin position="4709"/>
        <end position="4834"/>
    </location>
</feature>
<dbReference type="NCBIfam" id="TIGR01451">
    <property type="entry name" value="B_ant_repeat"/>
    <property type="match status" value="11"/>
</dbReference>
<dbReference type="Pfam" id="PF25549">
    <property type="entry name" value="DUF7927"/>
    <property type="match status" value="1"/>
</dbReference>
<feature type="domain" description="DUF11" evidence="3">
    <location>
        <begin position="3750"/>
        <end position="3844"/>
    </location>
</feature>
<feature type="region of interest" description="Disordered" evidence="1">
    <location>
        <begin position="1096"/>
        <end position="1117"/>
    </location>
</feature>
<gene>
    <name evidence="6" type="ORF">HMPREF3293_01576</name>
</gene>
<evidence type="ECO:0000259" key="5">
    <source>
        <dbReference type="Pfam" id="PF25549"/>
    </source>
</evidence>
<dbReference type="EMBL" id="LSZW01000061">
    <property type="protein sequence ID" value="KXK65364.1"/>
    <property type="molecule type" value="Genomic_DNA"/>
</dbReference>
<feature type="region of interest" description="Disordered" evidence="1">
    <location>
        <begin position="3844"/>
        <end position="3873"/>
    </location>
</feature>
<dbReference type="Gene3D" id="2.60.40.740">
    <property type="match status" value="3"/>
</dbReference>
<feature type="domain" description="DUF7601" evidence="4">
    <location>
        <begin position="1847"/>
        <end position="1964"/>
    </location>
</feature>
<reference evidence="7" key="1">
    <citation type="submission" date="2016-02" db="EMBL/GenBank/DDBJ databases">
        <authorList>
            <person name="Mitreva M."/>
            <person name="Pepin K.H."/>
            <person name="Mihindukulasuriya K.A."/>
            <person name="Fulton R."/>
            <person name="Fronick C."/>
            <person name="O'Laughlin M."/>
            <person name="Miner T."/>
            <person name="Herter B."/>
            <person name="Rosa B.A."/>
            <person name="Cordes M."/>
            <person name="Tomlinson C."/>
            <person name="Wollam A."/>
            <person name="Palsikar V.B."/>
            <person name="Mardis E.R."/>
            <person name="Wilson R.K."/>
        </authorList>
    </citation>
    <scope>NUCLEOTIDE SEQUENCE [LARGE SCALE GENOMIC DNA]</scope>
    <source>
        <strain evidence="7">DSM 22607</strain>
    </source>
</reference>
<feature type="domain" description="DUF7601" evidence="4">
    <location>
        <begin position="2209"/>
        <end position="2325"/>
    </location>
</feature>
<feature type="domain" description="DUF7601" evidence="4">
    <location>
        <begin position="1608"/>
        <end position="1725"/>
    </location>
</feature>
<dbReference type="InterPro" id="IPR047589">
    <property type="entry name" value="DUF11_rpt"/>
</dbReference>
<evidence type="ECO:0000256" key="2">
    <source>
        <dbReference type="SAM" id="Phobius"/>
    </source>
</evidence>
<accession>A0A136Q439</accession>
<dbReference type="Gene3D" id="2.60.40.1140">
    <property type="entry name" value="Collagen-binding surface protein Cna, B-type domain"/>
    <property type="match status" value="12"/>
</dbReference>
<feature type="compositionally biased region" description="Basic and acidic residues" evidence="1">
    <location>
        <begin position="3392"/>
        <end position="3402"/>
    </location>
</feature>
<feature type="domain" description="DUF11" evidence="3">
    <location>
        <begin position="3288"/>
        <end position="3380"/>
    </location>
</feature>
<dbReference type="OrthoDB" id="1813748at2"/>
<feature type="compositionally biased region" description="Basic and acidic residues" evidence="1">
    <location>
        <begin position="3848"/>
        <end position="3866"/>
    </location>
</feature>
<comment type="caution">
    <text evidence="6">The sequence shown here is derived from an EMBL/GenBank/DDBJ whole genome shotgun (WGS) entry which is preliminary data.</text>
</comment>
<dbReference type="InterPro" id="IPR051172">
    <property type="entry name" value="Chlamydia_OmcB"/>
</dbReference>
<feature type="compositionally biased region" description="Acidic residues" evidence="1">
    <location>
        <begin position="271"/>
        <end position="282"/>
    </location>
</feature>
<dbReference type="InterPro" id="IPR013783">
    <property type="entry name" value="Ig-like_fold"/>
</dbReference>
<evidence type="ECO:0000259" key="4">
    <source>
        <dbReference type="Pfam" id="PF24547"/>
    </source>
</evidence>
<dbReference type="KEGG" id="cmiu:B1H56_10760"/>